<sequence length="96" mass="10482">IIDRLALGKTVLIGLPIMLTGTLILILGVVWQAYLIPCLLIGMTLICFGEGISFSVLYRFALMSSEVSKGTVAAAVSMLLMTSFFAMIELVRYLYT</sequence>
<gene>
    <name evidence="2" type="ORF">Q8G51_09350</name>
</gene>
<feature type="non-terminal residue" evidence="2">
    <location>
        <position position="96"/>
    </location>
</feature>
<feature type="transmembrane region" description="Helical" evidence="1">
    <location>
        <begin position="12"/>
        <end position="34"/>
    </location>
</feature>
<feature type="non-terminal residue" evidence="2">
    <location>
        <position position="1"/>
    </location>
</feature>
<feature type="transmembrane region" description="Helical" evidence="1">
    <location>
        <begin position="40"/>
        <end position="60"/>
    </location>
</feature>
<feature type="transmembrane region" description="Helical" evidence="1">
    <location>
        <begin position="72"/>
        <end position="95"/>
    </location>
</feature>
<keyword evidence="1" id="KW-1133">Transmembrane helix</keyword>
<dbReference type="EMBL" id="JAUUUS010000192">
    <property type="protein sequence ID" value="MDP1447991.1"/>
    <property type="molecule type" value="Genomic_DNA"/>
</dbReference>
<accession>A0AAW8ARI7</accession>
<proteinExistence type="predicted"/>
<protein>
    <submittedName>
        <fullName evidence="2">Multidrug transporter MdfA</fullName>
    </submittedName>
</protein>
<comment type="caution">
    <text evidence="2">The sequence shown here is derived from an EMBL/GenBank/DDBJ whole genome shotgun (WGS) entry which is preliminary data.</text>
</comment>
<name>A0AAW8ARI7_ACILW</name>
<evidence type="ECO:0000256" key="1">
    <source>
        <dbReference type="SAM" id="Phobius"/>
    </source>
</evidence>
<organism evidence="2 3">
    <name type="scientific">Acinetobacter lwoffii</name>
    <dbReference type="NCBI Taxonomy" id="28090"/>
    <lineage>
        <taxon>Bacteria</taxon>
        <taxon>Pseudomonadati</taxon>
        <taxon>Pseudomonadota</taxon>
        <taxon>Gammaproteobacteria</taxon>
        <taxon>Moraxellales</taxon>
        <taxon>Moraxellaceae</taxon>
        <taxon>Acinetobacter</taxon>
    </lineage>
</organism>
<keyword evidence="1" id="KW-0812">Transmembrane</keyword>
<dbReference type="AlphaFoldDB" id="A0AAW8ARI7"/>
<evidence type="ECO:0000313" key="2">
    <source>
        <dbReference type="EMBL" id="MDP1447991.1"/>
    </source>
</evidence>
<keyword evidence="1" id="KW-0472">Membrane</keyword>
<evidence type="ECO:0000313" key="3">
    <source>
        <dbReference type="Proteomes" id="UP001242129"/>
    </source>
</evidence>
<dbReference type="Proteomes" id="UP001242129">
    <property type="component" value="Unassembled WGS sequence"/>
</dbReference>
<reference evidence="2" key="1">
    <citation type="submission" date="2023-07" db="EMBL/GenBank/DDBJ databases">
        <title>Dynamics of blaOXA-23 gene transmission in Acinetobacter spp. from contaminated veterinary surfaces.</title>
        <authorList>
            <person name="Moreira Da Silva J."/>
            <person name="Menezes J."/>
            <person name="Fernandes L."/>
            <person name="Marques C."/>
            <person name="Amaral A."/>
            <person name="Timofte D."/>
            <person name="Pomba C."/>
        </authorList>
    </citation>
    <scope>NUCLEOTIDE SEQUENCE</scope>
    <source>
        <strain evidence="2">CMVB11Z4A1</strain>
    </source>
</reference>